<dbReference type="NCBIfam" id="NF008385">
    <property type="entry name" value="PRK11180.1"/>
    <property type="match status" value="1"/>
</dbReference>
<dbReference type="SUPFAM" id="SSF55120">
    <property type="entry name" value="Pseudouridine synthase"/>
    <property type="match status" value="1"/>
</dbReference>
<reference evidence="10 12" key="1">
    <citation type="submission" date="2016-08" db="EMBL/GenBank/DDBJ databases">
        <title>Complete genome sequence of Acinetobacter baylyi strain GFJ2.</title>
        <authorList>
            <person name="Tabata M."/>
            <person name="Kuboki S."/>
            <person name="Gibu N."/>
            <person name="Kinouchi Y."/>
            <person name="Vangnai A."/>
            <person name="Kasai D."/>
            <person name="Fukuda M."/>
        </authorList>
    </citation>
    <scope>NUCLEOTIDE SEQUENCE [LARGE SCALE GENOMIC DNA]</scope>
    <source>
        <strain evidence="10 12">GFJ2</strain>
    </source>
</reference>
<dbReference type="Proteomes" id="UP001256400">
    <property type="component" value="Chromosome"/>
</dbReference>
<dbReference type="InterPro" id="IPR036986">
    <property type="entry name" value="S4_RNA-bd_sf"/>
</dbReference>
<protein>
    <recommendedName>
        <fullName evidence="8">Pseudouridine synthase</fullName>
        <ecNumber evidence="8">5.4.99.-</ecNumber>
    </recommendedName>
</protein>
<dbReference type="SMART" id="SM00363">
    <property type="entry name" value="S4"/>
    <property type="match status" value="1"/>
</dbReference>
<dbReference type="KEGG" id="asol:BEN76_00565"/>
<dbReference type="Proteomes" id="UP000185674">
    <property type="component" value="Chromosome"/>
</dbReference>
<dbReference type="NCBIfam" id="TIGR00005">
    <property type="entry name" value="rluA_subfam"/>
    <property type="match status" value="1"/>
</dbReference>
<dbReference type="CDD" id="cd00165">
    <property type="entry name" value="S4"/>
    <property type="match status" value="1"/>
</dbReference>
<sequence>MTSAQSSNPNLSETDFNLLEDSEDADNHTSEPTATRLSLQVQLDLEYLGQRIDQVAASVWSDFSREKLKQWMKDGHLLVNGEIVKPKYRCEGNELLTLNVELEAQTTSKPEDIPLEIVYEDNDILVINKPAGMVVHPGAGNHTGTLVNALLYHYPKAAELTRAGLVHRIDKDTSGLLVVAKNLESQFSLSKQLADKSVYRIYDLIVYGNIVAGGTIDEPIKRHPVDRIKMTILPGGRDAVTHYNVKERFQHFTRIQAQLETGRTHQIRVHFSYIGHGLVGDPVYMSRVRVPAGASERLNITLRTFKRQALHAAKLGLVHPKTQQEMMFEAPWPEDFTHLVEVLRQDNAAY</sequence>
<evidence type="ECO:0000259" key="9">
    <source>
        <dbReference type="SMART" id="SM00363"/>
    </source>
</evidence>
<dbReference type="SUPFAM" id="SSF55174">
    <property type="entry name" value="Alpha-L RNA-binding motif"/>
    <property type="match status" value="1"/>
</dbReference>
<dbReference type="PROSITE" id="PS01129">
    <property type="entry name" value="PSI_RLU"/>
    <property type="match status" value="1"/>
</dbReference>
<dbReference type="eggNOG" id="COG0564">
    <property type="taxonomic scope" value="Bacteria"/>
</dbReference>
<feature type="active site" evidence="6">
    <location>
        <position position="170"/>
    </location>
</feature>
<feature type="domain" description="RNA-binding S4" evidence="9">
    <location>
        <begin position="50"/>
        <end position="107"/>
    </location>
</feature>
<organism evidence="10 12">
    <name type="scientific">Acinetobacter soli</name>
    <dbReference type="NCBI Taxonomy" id="487316"/>
    <lineage>
        <taxon>Bacteria</taxon>
        <taxon>Pseudomonadati</taxon>
        <taxon>Pseudomonadota</taxon>
        <taxon>Gammaproteobacteria</taxon>
        <taxon>Moraxellales</taxon>
        <taxon>Moraxellaceae</taxon>
        <taxon>Acinetobacter</taxon>
    </lineage>
</organism>
<dbReference type="PANTHER" id="PTHR21600">
    <property type="entry name" value="MITOCHONDRIAL RNA PSEUDOURIDINE SYNTHASE"/>
    <property type="match status" value="1"/>
</dbReference>
<dbReference type="GO" id="GO:0000455">
    <property type="term" value="P:enzyme-directed rRNA pseudouridine synthesis"/>
    <property type="evidence" value="ECO:0007669"/>
    <property type="project" value="UniProtKB-ARBA"/>
</dbReference>
<comment type="catalytic activity">
    <reaction evidence="4">
        <text>uridine(1911/1915/1917) in 23S rRNA = pseudouridine(1911/1915/1917) in 23S rRNA</text>
        <dbReference type="Rhea" id="RHEA:42524"/>
        <dbReference type="Rhea" id="RHEA-COMP:10097"/>
        <dbReference type="Rhea" id="RHEA-COMP:10098"/>
        <dbReference type="ChEBI" id="CHEBI:65314"/>
        <dbReference type="ChEBI" id="CHEBI:65315"/>
        <dbReference type="EC" id="5.4.99.23"/>
    </reaction>
</comment>
<comment type="function">
    <text evidence="5">Responsible for synthesis of pseudouridine from uracil at positions 1911, 1915 and 1917 in 23S ribosomal RNA.</text>
</comment>
<dbReference type="Gene3D" id="3.10.290.10">
    <property type="entry name" value="RNA-binding S4 domain"/>
    <property type="match status" value="1"/>
</dbReference>
<proteinExistence type="inferred from homology"/>
<evidence type="ECO:0000256" key="8">
    <source>
        <dbReference type="RuleBase" id="RU362028"/>
    </source>
</evidence>
<dbReference type="AlphaFoldDB" id="A0A1P8EEG0"/>
<keyword evidence="3 8" id="KW-0413">Isomerase</keyword>
<accession>A0A1P8EEG0</accession>
<evidence type="ECO:0000256" key="6">
    <source>
        <dbReference type="PIRSR" id="PIRSR606225-1"/>
    </source>
</evidence>
<dbReference type="Pfam" id="PF00849">
    <property type="entry name" value="PseudoU_synth_2"/>
    <property type="match status" value="1"/>
</dbReference>
<evidence type="ECO:0000313" key="11">
    <source>
        <dbReference type="EMBL" id="WND04183.1"/>
    </source>
</evidence>
<dbReference type="InterPro" id="IPR020103">
    <property type="entry name" value="PsdUridine_synth_cat_dom_sf"/>
</dbReference>
<dbReference type="InterPro" id="IPR002942">
    <property type="entry name" value="S4_RNA-bd"/>
</dbReference>
<dbReference type="InterPro" id="IPR006225">
    <property type="entry name" value="PsdUridine_synth_RluC/D"/>
</dbReference>
<dbReference type="STRING" id="487316.BEN76_00565"/>
<dbReference type="Pfam" id="PF01479">
    <property type="entry name" value="S4"/>
    <property type="match status" value="1"/>
</dbReference>
<name>A0A1P8EEG0_9GAMM</name>
<dbReference type="PROSITE" id="PS50889">
    <property type="entry name" value="S4"/>
    <property type="match status" value="1"/>
</dbReference>
<evidence type="ECO:0000313" key="10">
    <source>
        <dbReference type="EMBL" id="APV34591.1"/>
    </source>
</evidence>
<dbReference type="PANTHER" id="PTHR21600:SF44">
    <property type="entry name" value="RIBOSOMAL LARGE SUBUNIT PSEUDOURIDINE SYNTHASE D"/>
    <property type="match status" value="1"/>
</dbReference>
<evidence type="ECO:0000256" key="3">
    <source>
        <dbReference type="ARBA" id="ARBA00023235"/>
    </source>
</evidence>
<evidence type="ECO:0000256" key="4">
    <source>
        <dbReference type="ARBA" id="ARBA00036882"/>
    </source>
</evidence>
<dbReference type="InterPro" id="IPR006145">
    <property type="entry name" value="PsdUridine_synth_RsuA/RluA"/>
</dbReference>
<evidence type="ECO:0000256" key="2">
    <source>
        <dbReference type="ARBA" id="ARBA00022884"/>
    </source>
</evidence>
<dbReference type="FunFam" id="3.30.2350.10:FF:000006">
    <property type="entry name" value="Pseudouridine synthase"/>
    <property type="match status" value="1"/>
</dbReference>
<comment type="similarity">
    <text evidence="1 8">Belongs to the pseudouridine synthase RluA family.</text>
</comment>
<comment type="catalytic activity">
    <reaction evidence="8">
        <text>a uridine in RNA = a pseudouridine in RNA</text>
        <dbReference type="Rhea" id="RHEA:48348"/>
        <dbReference type="Rhea" id="RHEA-COMP:12068"/>
        <dbReference type="Rhea" id="RHEA-COMP:12069"/>
        <dbReference type="ChEBI" id="CHEBI:65314"/>
        <dbReference type="ChEBI" id="CHEBI:65315"/>
    </reaction>
</comment>
<dbReference type="EMBL" id="CP134206">
    <property type="protein sequence ID" value="WND04183.1"/>
    <property type="molecule type" value="Genomic_DNA"/>
</dbReference>
<dbReference type="InterPro" id="IPR006224">
    <property type="entry name" value="PsdUridine_synth_RluA-like_CS"/>
</dbReference>
<keyword evidence="2 7" id="KW-0694">RNA-binding</keyword>
<dbReference type="GeneID" id="67511942"/>
<dbReference type="GO" id="GO:0003723">
    <property type="term" value="F:RNA binding"/>
    <property type="evidence" value="ECO:0007669"/>
    <property type="project" value="UniProtKB-KW"/>
</dbReference>
<dbReference type="EC" id="5.4.99.-" evidence="8"/>
<dbReference type="EMBL" id="CP016896">
    <property type="protein sequence ID" value="APV34591.1"/>
    <property type="molecule type" value="Genomic_DNA"/>
</dbReference>
<gene>
    <name evidence="11" type="primary">rluD</name>
    <name evidence="10" type="ORF">BEN76_00565</name>
    <name evidence="11" type="ORF">RHP80_07960</name>
</gene>
<dbReference type="RefSeq" id="WP_025094360.1">
    <property type="nucleotide sequence ID" value="NZ_BHGE01000026.1"/>
</dbReference>
<evidence type="ECO:0000256" key="7">
    <source>
        <dbReference type="PROSITE-ProRule" id="PRU00182"/>
    </source>
</evidence>
<reference evidence="11" key="2">
    <citation type="submission" date="2023-09" db="EMBL/GenBank/DDBJ databases">
        <title>Acinetobacter soli.</title>
        <authorList>
            <person name="Kim B."/>
            <person name="Kim D."/>
            <person name="Park D."/>
        </authorList>
    </citation>
    <scope>NUCLEOTIDE SEQUENCE</scope>
    <source>
        <strain evidence="11">2023.05</strain>
    </source>
</reference>
<dbReference type="InterPro" id="IPR050188">
    <property type="entry name" value="RluA_PseudoU_synthase"/>
</dbReference>
<evidence type="ECO:0000256" key="5">
    <source>
        <dbReference type="ARBA" id="ARBA00056072"/>
    </source>
</evidence>
<dbReference type="CDD" id="cd02869">
    <property type="entry name" value="PseudoU_synth_RluA_like"/>
    <property type="match status" value="1"/>
</dbReference>
<dbReference type="Gene3D" id="3.30.2350.10">
    <property type="entry name" value="Pseudouridine synthase"/>
    <property type="match status" value="1"/>
</dbReference>
<dbReference type="GO" id="GO:0160140">
    <property type="term" value="F:23S rRNA pseudouridine(1911/1915/1917) synthase activity"/>
    <property type="evidence" value="ECO:0007669"/>
    <property type="project" value="UniProtKB-EC"/>
</dbReference>
<evidence type="ECO:0000256" key="1">
    <source>
        <dbReference type="ARBA" id="ARBA00010876"/>
    </source>
</evidence>
<evidence type="ECO:0000313" key="12">
    <source>
        <dbReference type="Proteomes" id="UP000185674"/>
    </source>
</evidence>